<dbReference type="PROSITE" id="PS00211">
    <property type="entry name" value="ABC_TRANSPORTER_1"/>
    <property type="match status" value="1"/>
</dbReference>
<dbReference type="Pfam" id="PF00005">
    <property type="entry name" value="ABC_tran"/>
    <property type="match status" value="2"/>
</dbReference>
<comment type="subcellular location">
    <subcellularLocation>
        <location evidence="1">Cell membrane</location>
        <topology evidence="1">Peripheral membrane protein</topology>
    </subcellularLocation>
</comment>
<dbReference type="InterPro" id="IPR050107">
    <property type="entry name" value="ABC_carbohydrate_import_ATPase"/>
</dbReference>
<dbReference type="Gene3D" id="3.40.50.300">
    <property type="entry name" value="P-loop containing nucleotide triphosphate hydrolases"/>
    <property type="match status" value="2"/>
</dbReference>
<dbReference type="KEGG" id="whj:H9Q79_14570"/>
<sequence>MEHKLELKNISKAFSGVQALNGISFEAKSGEIVALLGENGAGKSTLLKIMSGVYTPDSGKIYLDGNEMEFASPLDAIKHGINIIYQERQLVPYLTVMENVYMENIPARHGVVDYKNANERTQNLIDMFGLPFKATQKVEELSVAHQQMVEIIKAVRRKCPVIAFDEPTASLTETEIHGLFKIIRRLQEEGRVILYVSHRLKELFELTDRIVILKDGNYVTTVNTGETTTDQLVKHMVGRDLGDVYNALDRNETMGEVLLEVKDLCNDQIDHVSFQLHAGEVLGFAGLVGAGRTETMRAIYGADPLASGEIYIDGKQVKIKSPGDAMRYGMGLCPEDRKTQGLVLGSSVRENITLSVLKQVSKGGVLKRAREEKVSQEAVKSFNIKTPSIEKIAKELSGGNQQKVILGRWMAANPRILILDEPTKGIDVGAKAEIYQMVHNLAKRGIGVIFISSELTEVINVCENVIVMYEGRITGRFNRKADTCTEETVLSAAMNDSRKQKV</sequence>
<evidence type="ECO:0000256" key="4">
    <source>
        <dbReference type="ARBA" id="ARBA00022597"/>
    </source>
</evidence>
<dbReference type="InterPro" id="IPR027417">
    <property type="entry name" value="P-loop_NTPase"/>
</dbReference>
<dbReference type="CDD" id="cd03215">
    <property type="entry name" value="ABC_Carb_Monos_II"/>
    <property type="match status" value="1"/>
</dbReference>
<dbReference type="SMART" id="SM00382">
    <property type="entry name" value="AAA"/>
    <property type="match status" value="2"/>
</dbReference>
<dbReference type="SUPFAM" id="SSF52540">
    <property type="entry name" value="P-loop containing nucleoside triphosphate hydrolases"/>
    <property type="match status" value="2"/>
</dbReference>
<keyword evidence="3" id="KW-1003">Cell membrane</keyword>
<keyword evidence="6" id="KW-0547">Nucleotide-binding</keyword>
<evidence type="ECO:0000259" key="10">
    <source>
        <dbReference type="PROSITE" id="PS50893"/>
    </source>
</evidence>
<keyword evidence="4" id="KW-0762">Sugar transport</keyword>
<dbReference type="PANTHER" id="PTHR43790:SF3">
    <property type="entry name" value="D-ALLOSE IMPORT ATP-BINDING PROTEIN ALSA-RELATED"/>
    <property type="match status" value="1"/>
</dbReference>
<keyword evidence="7 11" id="KW-0067">ATP-binding</keyword>
<evidence type="ECO:0000256" key="1">
    <source>
        <dbReference type="ARBA" id="ARBA00004202"/>
    </source>
</evidence>
<dbReference type="PANTHER" id="PTHR43790">
    <property type="entry name" value="CARBOHYDRATE TRANSPORT ATP-BINDING PROTEIN MG119-RELATED"/>
    <property type="match status" value="1"/>
</dbReference>
<dbReference type="RefSeq" id="WP_249328612.1">
    <property type="nucleotide sequence ID" value="NZ_CP060635.1"/>
</dbReference>
<dbReference type="InterPro" id="IPR003439">
    <property type="entry name" value="ABC_transporter-like_ATP-bd"/>
</dbReference>
<evidence type="ECO:0000256" key="5">
    <source>
        <dbReference type="ARBA" id="ARBA00022737"/>
    </source>
</evidence>
<protein>
    <submittedName>
        <fullName evidence="11">Sugar ABC transporter ATP-binding protein</fullName>
    </submittedName>
</protein>
<evidence type="ECO:0000256" key="7">
    <source>
        <dbReference type="ARBA" id="ARBA00022840"/>
    </source>
</evidence>
<evidence type="ECO:0000313" key="12">
    <source>
        <dbReference type="Proteomes" id="UP000515860"/>
    </source>
</evidence>
<evidence type="ECO:0000256" key="2">
    <source>
        <dbReference type="ARBA" id="ARBA00022448"/>
    </source>
</evidence>
<dbReference type="EMBL" id="CP060635">
    <property type="protein sequence ID" value="QNM08099.1"/>
    <property type="molecule type" value="Genomic_DNA"/>
</dbReference>
<keyword evidence="2" id="KW-0813">Transport</keyword>
<keyword evidence="8" id="KW-1278">Translocase</keyword>
<organism evidence="11 12">
    <name type="scientific">Wansuia hejianensis</name>
    <dbReference type="NCBI Taxonomy" id="2763667"/>
    <lineage>
        <taxon>Bacteria</taxon>
        <taxon>Bacillati</taxon>
        <taxon>Bacillota</taxon>
        <taxon>Clostridia</taxon>
        <taxon>Lachnospirales</taxon>
        <taxon>Lachnospiraceae</taxon>
        <taxon>Wansuia</taxon>
    </lineage>
</organism>
<proteinExistence type="predicted"/>
<evidence type="ECO:0000256" key="9">
    <source>
        <dbReference type="ARBA" id="ARBA00023136"/>
    </source>
</evidence>
<keyword evidence="5" id="KW-0677">Repeat</keyword>
<gene>
    <name evidence="11" type="ORF">H9Q79_14570</name>
</gene>
<dbReference type="GO" id="GO:0016887">
    <property type="term" value="F:ATP hydrolysis activity"/>
    <property type="evidence" value="ECO:0007669"/>
    <property type="project" value="InterPro"/>
</dbReference>
<feature type="domain" description="ABC transporter" evidence="10">
    <location>
        <begin position="249"/>
        <end position="495"/>
    </location>
</feature>
<evidence type="ECO:0000256" key="6">
    <source>
        <dbReference type="ARBA" id="ARBA00022741"/>
    </source>
</evidence>
<dbReference type="InterPro" id="IPR003593">
    <property type="entry name" value="AAA+_ATPase"/>
</dbReference>
<keyword evidence="12" id="KW-1185">Reference proteome</keyword>
<name>A0A7G9GBB7_9FIRM</name>
<accession>A0A7G9GBB7</accession>
<keyword evidence="9" id="KW-0472">Membrane</keyword>
<dbReference type="GO" id="GO:0005886">
    <property type="term" value="C:plasma membrane"/>
    <property type="evidence" value="ECO:0007669"/>
    <property type="project" value="UniProtKB-SubCell"/>
</dbReference>
<feature type="domain" description="ABC transporter" evidence="10">
    <location>
        <begin position="5"/>
        <end position="240"/>
    </location>
</feature>
<evidence type="ECO:0000256" key="8">
    <source>
        <dbReference type="ARBA" id="ARBA00022967"/>
    </source>
</evidence>
<reference evidence="11 12" key="1">
    <citation type="submission" date="2020-08" db="EMBL/GenBank/DDBJ databases">
        <authorList>
            <person name="Liu C."/>
            <person name="Sun Q."/>
        </authorList>
    </citation>
    <scope>NUCLEOTIDE SEQUENCE [LARGE SCALE GENOMIC DNA]</scope>
    <source>
        <strain evidence="11 12">NSJ-29</strain>
    </source>
</reference>
<evidence type="ECO:0000256" key="3">
    <source>
        <dbReference type="ARBA" id="ARBA00022475"/>
    </source>
</evidence>
<dbReference type="CDD" id="cd03216">
    <property type="entry name" value="ABC_Carb_Monos_I"/>
    <property type="match status" value="1"/>
</dbReference>
<dbReference type="Proteomes" id="UP000515860">
    <property type="component" value="Chromosome"/>
</dbReference>
<dbReference type="AlphaFoldDB" id="A0A7G9GBB7"/>
<dbReference type="InterPro" id="IPR017871">
    <property type="entry name" value="ABC_transporter-like_CS"/>
</dbReference>
<dbReference type="PROSITE" id="PS50893">
    <property type="entry name" value="ABC_TRANSPORTER_2"/>
    <property type="match status" value="2"/>
</dbReference>
<dbReference type="FunFam" id="3.40.50.300:FF:000127">
    <property type="entry name" value="Ribose import ATP-binding protein RbsA"/>
    <property type="match status" value="1"/>
</dbReference>
<evidence type="ECO:0000313" key="11">
    <source>
        <dbReference type="EMBL" id="QNM08099.1"/>
    </source>
</evidence>
<dbReference type="GO" id="GO:0005524">
    <property type="term" value="F:ATP binding"/>
    <property type="evidence" value="ECO:0007669"/>
    <property type="project" value="UniProtKB-KW"/>
</dbReference>